<dbReference type="PANTHER" id="PTHR44329">
    <property type="entry name" value="SERINE/THREONINE-PROTEIN KINASE TNNI3K-RELATED"/>
    <property type="match status" value="1"/>
</dbReference>
<dbReference type="PROSITE" id="PS00108">
    <property type="entry name" value="PROTEIN_KINASE_ST"/>
    <property type="match status" value="1"/>
</dbReference>
<dbReference type="InterPro" id="IPR011009">
    <property type="entry name" value="Kinase-like_dom_sf"/>
</dbReference>
<dbReference type="Pfam" id="PF07714">
    <property type="entry name" value="PK_Tyr_Ser-Thr"/>
    <property type="match status" value="1"/>
</dbReference>
<dbReference type="OrthoDB" id="2607189at2759"/>
<sequence>MSVRDCITDMIAQHDSCESEKPFLGQQNIYEDIRYCMVHFCDSPSYFDEVLLPFRISQEDLDAPEFSLSQWKSWMTIFFEVTIRFRVSFPSDENFSWEIEKLPEVTETTPQHQVAVPLREILTPFDSFISSIRDFWGTAPRPGATHSSVSRNDFVKGPIWRVTGVLMWTVHIADFYYRFHFLQRIRKSSTNLSKVLGWSDRHLQRLIDALMLDGERYEKTRIYAKYREHRVYFQYHLARKRGIVPTSFFITDITRTGDQPVGGGQYADMWKGYMTIPADENADSQQVVALKVLKEFNLSRKLQPDSLRALYQESVLWQKIDHPNVLRFIGPCQVDDERFQTRIGLVSPWMKNGNILAYVGNHKSANRQNLLRQVAKGLIHLHSHRIIHGDLKCANVLVSDDGTAMLADFGLSKGVNMSSNPNASDNVRWLAPELMFPEKFRGSGKRTRESDVYAFGMTALELFTGEEPFINLLPDPAEVSFEVAINGLRPVRPVPVSGVGVEARGLTDSIWKLIEECWDRDPLSRPRTDSVNSDLVDFSNEVRVVVNGWSFAAVER</sequence>
<evidence type="ECO:0000313" key="3">
    <source>
        <dbReference type="Proteomes" id="UP000053477"/>
    </source>
</evidence>
<organism evidence="2 3">
    <name type="scientific">Schizopora paradoxa</name>
    <dbReference type="NCBI Taxonomy" id="27342"/>
    <lineage>
        <taxon>Eukaryota</taxon>
        <taxon>Fungi</taxon>
        <taxon>Dikarya</taxon>
        <taxon>Basidiomycota</taxon>
        <taxon>Agaricomycotina</taxon>
        <taxon>Agaricomycetes</taxon>
        <taxon>Hymenochaetales</taxon>
        <taxon>Schizoporaceae</taxon>
        <taxon>Schizopora</taxon>
    </lineage>
</organism>
<keyword evidence="2" id="KW-0418">Kinase</keyword>
<dbReference type="SUPFAM" id="SSF56112">
    <property type="entry name" value="Protein kinase-like (PK-like)"/>
    <property type="match status" value="1"/>
</dbReference>
<protein>
    <submittedName>
        <fullName evidence="2">Kinase-like protein</fullName>
    </submittedName>
</protein>
<dbReference type="Proteomes" id="UP000053477">
    <property type="component" value="Unassembled WGS sequence"/>
</dbReference>
<keyword evidence="2" id="KW-0808">Transferase</keyword>
<gene>
    <name evidence="2" type="ORF">SCHPADRAFT_893520</name>
</gene>
<proteinExistence type="predicted"/>
<dbReference type="InParanoid" id="A0A0H2RAM1"/>
<dbReference type="InterPro" id="IPR001245">
    <property type="entry name" value="Ser-Thr/Tyr_kinase_cat_dom"/>
</dbReference>
<dbReference type="InterPro" id="IPR051681">
    <property type="entry name" value="Ser/Thr_Kinases-Pseudokinases"/>
</dbReference>
<accession>A0A0H2RAM1</accession>
<dbReference type="Gene3D" id="1.10.510.10">
    <property type="entry name" value="Transferase(Phosphotransferase) domain 1"/>
    <property type="match status" value="1"/>
</dbReference>
<dbReference type="AlphaFoldDB" id="A0A0H2RAM1"/>
<dbReference type="STRING" id="27342.A0A0H2RAM1"/>
<dbReference type="InterPro" id="IPR008271">
    <property type="entry name" value="Ser/Thr_kinase_AS"/>
</dbReference>
<dbReference type="SMART" id="SM00220">
    <property type="entry name" value="S_TKc"/>
    <property type="match status" value="1"/>
</dbReference>
<dbReference type="GO" id="GO:0005524">
    <property type="term" value="F:ATP binding"/>
    <property type="evidence" value="ECO:0007669"/>
    <property type="project" value="InterPro"/>
</dbReference>
<feature type="domain" description="Protein kinase" evidence="1">
    <location>
        <begin position="255"/>
        <end position="536"/>
    </location>
</feature>
<evidence type="ECO:0000313" key="2">
    <source>
        <dbReference type="EMBL" id="KLO08889.1"/>
    </source>
</evidence>
<reference evidence="2 3" key="1">
    <citation type="submission" date="2015-04" db="EMBL/GenBank/DDBJ databases">
        <title>Complete genome sequence of Schizopora paradoxa KUC8140, a cosmopolitan wood degrader in East Asia.</title>
        <authorList>
            <consortium name="DOE Joint Genome Institute"/>
            <person name="Min B."/>
            <person name="Park H."/>
            <person name="Jang Y."/>
            <person name="Kim J.-J."/>
            <person name="Kim K.H."/>
            <person name="Pangilinan J."/>
            <person name="Lipzen A."/>
            <person name="Riley R."/>
            <person name="Grigoriev I.V."/>
            <person name="Spatafora J.W."/>
            <person name="Choi I.-G."/>
        </authorList>
    </citation>
    <scope>NUCLEOTIDE SEQUENCE [LARGE SCALE GENOMIC DNA]</scope>
    <source>
        <strain evidence="2 3">KUC8140</strain>
    </source>
</reference>
<evidence type="ECO:0000259" key="1">
    <source>
        <dbReference type="PROSITE" id="PS50011"/>
    </source>
</evidence>
<dbReference type="PANTHER" id="PTHR44329:SF214">
    <property type="entry name" value="PROTEIN KINASE DOMAIN-CONTAINING PROTEIN"/>
    <property type="match status" value="1"/>
</dbReference>
<dbReference type="PROSITE" id="PS50011">
    <property type="entry name" value="PROTEIN_KINASE_DOM"/>
    <property type="match status" value="1"/>
</dbReference>
<dbReference type="InterPro" id="IPR000719">
    <property type="entry name" value="Prot_kinase_dom"/>
</dbReference>
<dbReference type="EMBL" id="KQ086073">
    <property type="protein sequence ID" value="KLO08889.1"/>
    <property type="molecule type" value="Genomic_DNA"/>
</dbReference>
<dbReference type="GO" id="GO:0004674">
    <property type="term" value="F:protein serine/threonine kinase activity"/>
    <property type="evidence" value="ECO:0007669"/>
    <property type="project" value="TreeGrafter"/>
</dbReference>
<name>A0A0H2RAM1_9AGAM</name>
<keyword evidence="3" id="KW-1185">Reference proteome</keyword>